<feature type="non-terminal residue" evidence="1">
    <location>
        <position position="1"/>
    </location>
</feature>
<proteinExistence type="predicted"/>
<dbReference type="EMBL" id="CAJOBJ010024459">
    <property type="protein sequence ID" value="CAF4235423.1"/>
    <property type="molecule type" value="Genomic_DNA"/>
</dbReference>
<dbReference type="AlphaFoldDB" id="A0A8S2SMU0"/>
<evidence type="ECO:0000313" key="2">
    <source>
        <dbReference type="Proteomes" id="UP000681720"/>
    </source>
</evidence>
<protein>
    <submittedName>
        <fullName evidence="1">Uncharacterized protein</fullName>
    </submittedName>
</protein>
<accession>A0A8S2SMU0</accession>
<dbReference type="Proteomes" id="UP000681720">
    <property type="component" value="Unassembled WGS sequence"/>
</dbReference>
<comment type="caution">
    <text evidence="1">The sequence shown here is derived from an EMBL/GenBank/DDBJ whole genome shotgun (WGS) entry which is preliminary data.</text>
</comment>
<organism evidence="1 2">
    <name type="scientific">Rotaria magnacalcarata</name>
    <dbReference type="NCBI Taxonomy" id="392030"/>
    <lineage>
        <taxon>Eukaryota</taxon>
        <taxon>Metazoa</taxon>
        <taxon>Spiralia</taxon>
        <taxon>Gnathifera</taxon>
        <taxon>Rotifera</taxon>
        <taxon>Eurotatoria</taxon>
        <taxon>Bdelloidea</taxon>
        <taxon>Philodinida</taxon>
        <taxon>Philodinidae</taxon>
        <taxon>Rotaria</taxon>
    </lineage>
</organism>
<gene>
    <name evidence="1" type="ORF">GIL414_LOCUS23033</name>
</gene>
<reference evidence="1" key="1">
    <citation type="submission" date="2021-02" db="EMBL/GenBank/DDBJ databases">
        <authorList>
            <person name="Nowell W R."/>
        </authorList>
    </citation>
    <scope>NUCLEOTIDE SEQUENCE</scope>
</reference>
<sequence>DRCNELQVLLDRMKPINGSIASLYEQAEKHIRPWIKMLGNIQDDNVNKPHGTNISLQKLKQSLEKLLLEHN</sequence>
<evidence type="ECO:0000313" key="1">
    <source>
        <dbReference type="EMBL" id="CAF4235423.1"/>
    </source>
</evidence>
<name>A0A8S2SMU0_9BILA</name>